<evidence type="ECO:0000313" key="3">
    <source>
        <dbReference type="Proteomes" id="UP000008063"/>
    </source>
</evidence>
<dbReference type="Proteomes" id="UP000008063">
    <property type="component" value="Unassembled WGS sequence"/>
</dbReference>
<evidence type="ECO:0000256" key="1">
    <source>
        <dbReference type="SAM" id="MobiDB-lite"/>
    </source>
</evidence>
<dbReference type="HOGENOM" id="CLU_692912_0_0_1"/>
<accession>F8PIK9</accession>
<dbReference type="EMBL" id="GL945475">
    <property type="protein sequence ID" value="EGO03380.1"/>
    <property type="molecule type" value="Genomic_DNA"/>
</dbReference>
<gene>
    <name evidence="2" type="ORF">SERLA73DRAFT_149707</name>
</gene>
<protein>
    <submittedName>
        <fullName evidence="2">Uncharacterized protein</fullName>
    </submittedName>
</protein>
<sequence>MDDEAAILLSQLLTDSSHSRNKRIQDVPKTPKKRTRLRSFISKFSPRAADVPVQPVFDRSSQGDHQHAHAPRPPTKQPSLSSLSALGFDRTSRPSASIARKGSVDCLASFPPPPTSHPSAYSFPTSPTLASHPTPRPSFTSHRQAASRKDSGCEEDGVAEATPPALPPKPVPVGVHANGSAGEDGAAGEMAHLEAEDECGERDDAQGGEAFSSLMQTLPSTMPQAQTQTQTPPLARSKSMRSVKSVKSARSMRFGSKIPVPVPSPASTSTTGASASSGGVPEVPRIQRWLGAGEQEREHETTTFPLSPPPTPLSPSFSSYPPPSPLSPTSLASPTLPSWPHPKPSHAYSYHAESPRAKEQRQKQTSALGGFALSILKKRRRGPVVVVGEMGEGARDGG</sequence>
<feature type="compositionally biased region" description="Polar residues" evidence="1">
    <location>
        <begin position="117"/>
        <end position="144"/>
    </location>
</feature>
<name>F8PIK9_SERL3</name>
<dbReference type="AlphaFoldDB" id="F8PIK9"/>
<feature type="compositionally biased region" description="Low complexity" evidence="1">
    <location>
        <begin position="219"/>
        <end position="253"/>
    </location>
</feature>
<dbReference type="InParanoid" id="F8PIK9"/>
<proteinExistence type="predicted"/>
<feature type="compositionally biased region" description="Low complexity" evidence="1">
    <location>
        <begin position="265"/>
        <end position="281"/>
    </location>
</feature>
<feature type="compositionally biased region" description="Basic and acidic residues" evidence="1">
    <location>
        <begin position="353"/>
        <end position="362"/>
    </location>
</feature>
<reference evidence="3" key="1">
    <citation type="journal article" date="2011" name="Science">
        <title>The plant cell wall-decomposing machinery underlies the functional diversity of forest fungi.</title>
        <authorList>
            <person name="Eastwood D.C."/>
            <person name="Floudas D."/>
            <person name="Binder M."/>
            <person name="Majcherczyk A."/>
            <person name="Schneider P."/>
            <person name="Aerts A."/>
            <person name="Asiegbu F.O."/>
            <person name="Baker S.E."/>
            <person name="Barry K."/>
            <person name="Bendiksby M."/>
            <person name="Blumentritt M."/>
            <person name="Coutinho P.M."/>
            <person name="Cullen D."/>
            <person name="de Vries R.P."/>
            <person name="Gathman A."/>
            <person name="Goodell B."/>
            <person name="Henrissat B."/>
            <person name="Ihrmark K."/>
            <person name="Kauserud H."/>
            <person name="Kohler A."/>
            <person name="LaButti K."/>
            <person name="Lapidus A."/>
            <person name="Lavin J.L."/>
            <person name="Lee Y.-H."/>
            <person name="Lindquist E."/>
            <person name="Lilly W."/>
            <person name="Lucas S."/>
            <person name="Morin E."/>
            <person name="Murat C."/>
            <person name="Oguiza J.A."/>
            <person name="Park J."/>
            <person name="Pisabarro A.G."/>
            <person name="Riley R."/>
            <person name="Rosling A."/>
            <person name="Salamov A."/>
            <person name="Schmidt O."/>
            <person name="Schmutz J."/>
            <person name="Skrede I."/>
            <person name="Stenlid J."/>
            <person name="Wiebenga A."/>
            <person name="Xie X."/>
            <person name="Kuees U."/>
            <person name="Hibbett D.S."/>
            <person name="Hoffmeister D."/>
            <person name="Hoegberg N."/>
            <person name="Martin F."/>
            <person name="Grigoriev I.V."/>
            <person name="Watkinson S.C."/>
        </authorList>
    </citation>
    <scope>NUCLEOTIDE SEQUENCE [LARGE SCALE GENOMIC DNA]</scope>
    <source>
        <strain evidence="3">strain S7.3</strain>
    </source>
</reference>
<feature type="region of interest" description="Disordered" evidence="1">
    <location>
        <begin position="13"/>
        <end position="366"/>
    </location>
</feature>
<keyword evidence="3" id="KW-1185">Reference proteome</keyword>
<organism evidence="3">
    <name type="scientific">Serpula lacrymans var. lacrymans (strain S7.3)</name>
    <name type="common">Dry rot fungus</name>
    <dbReference type="NCBI Taxonomy" id="936435"/>
    <lineage>
        <taxon>Eukaryota</taxon>
        <taxon>Fungi</taxon>
        <taxon>Dikarya</taxon>
        <taxon>Basidiomycota</taxon>
        <taxon>Agaricomycotina</taxon>
        <taxon>Agaricomycetes</taxon>
        <taxon>Agaricomycetidae</taxon>
        <taxon>Boletales</taxon>
        <taxon>Coniophorineae</taxon>
        <taxon>Serpulaceae</taxon>
        <taxon>Serpula</taxon>
    </lineage>
</organism>
<feature type="compositionally biased region" description="Low complexity" evidence="1">
    <location>
        <begin position="327"/>
        <end position="336"/>
    </location>
</feature>
<evidence type="ECO:0000313" key="2">
    <source>
        <dbReference type="EMBL" id="EGO03380.1"/>
    </source>
</evidence>